<evidence type="ECO:0000313" key="3">
    <source>
        <dbReference type="Proteomes" id="UP000215902"/>
    </source>
</evidence>
<feature type="region of interest" description="Disordered" evidence="1">
    <location>
        <begin position="315"/>
        <end position="343"/>
    </location>
</feature>
<dbReference type="EMBL" id="NIVC01002987">
    <property type="protein sequence ID" value="PAA54016.1"/>
    <property type="molecule type" value="Genomic_DNA"/>
</dbReference>
<evidence type="ECO:0000256" key="1">
    <source>
        <dbReference type="SAM" id="MobiDB-lite"/>
    </source>
</evidence>
<organism evidence="2 3">
    <name type="scientific">Macrostomum lignano</name>
    <dbReference type="NCBI Taxonomy" id="282301"/>
    <lineage>
        <taxon>Eukaryota</taxon>
        <taxon>Metazoa</taxon>
        <taxon>Spiralia</taxon>
        <taxon>Lophotrochozoa</taxon>
        <taxon>Platyhelminthes</taxon>
        <taxon>Rhabditophora</taxon>
        <taxon>Macrostomorpha</taxon>
        <taxon>Macrostomida</taxon>
        <taxon>Macrostomidae</taxon>
        <taxon>Macrostomum</taxon>
    </lineage>
</organism>
<dbReference type="Proteomes" id="UP000215902">
    <property type="component" value="Unassembled WGS sequence"/>
</dbReference>
<gene>
    <name evidence="2" type="ORF">BOX15_Mlig005807g1</name>
</gene>
<protein>
    <recommendedName>
        <fullName evidence="4">RHD domain-containing protein</fullName>
    </recommendedName>
</protein>
<sequence length="487" mass="53327">MYMRIEVQPAPTCPLGNARTRNLNETLYLRGQLEGQCVTLAVRRKLGEVAGPSSLLQCTVIAVLVSVDGENHPYQLDGNSCTDGIFKKVVTIPAGEEKALVRLDRVMVRSCQQSKWREAMASKKATLENFNINIADPGVNFSAKTVKKLRINFYLPEVDNRTEASTTEFQGVGPAHGAAASQSVSPRVSVEKILTAVAEPCCTKFGSTHLAILLRDAISGGKNLKVTCQIDDFRLFDCPVKRHTGHLLEIEPVGSCIPAELIDIIESRNLDCFSCRFFVAMETQSEPAAESEPIRFRWGCGSCDSQQNPIQLSLPRASSSSAFEHREPRRKQAGASGVSGQQTQPVVQLVKPPAINLVQWQPVLQPQAGLGPSVQPPAINLVHQQQQQVYSRPNIFDSGAATAAEPELHPQQPEQFLVQPMSAGAASSVGILECPELLSKDARRTRTFEEDFFTQEPFPPAAVAAAPSEEELWDDLMEIIEREENTS</sequence>
<evidence type="ECO:0000313" key="2">
    <source>
        <dbReference type="EMBL" id="PAA54016.1"/>
    </source>
</evidence>
<proteinExistence type="predicted"/>
<accession>A0A267DXY1</accession>
<dbReference type="AlphaFoldDB" id="A0A267DXY1"/>
<evidence type="ECO:0008006" key="4">
    <source>
        <dbReference type="Google" id="ProtNLM"/>
    </source>
</evidence>
<reference evidence="2 3" key="1">
    <citation type="submission" date="2017-06" db="EMBL/GenBank/DDBJ databases">
        <title>A platform for efficient transgenesis in Macrostomum lignano, a flatworm model organism for stem cell research.</title>
        <authorList>
            <person name="Berezikov E."/>
        </authorList>
    </citation>
    <scope>NUCLEOTIDE SEQUENCE [LARGE SCALE GENOMIC DNA]</scope>
    <source>
        <strain evidence="2">DV1</strain>
        <tissue evidence="2">Whole organism</tissue>
    </source>
</reference>
<comment type="caution">
    <text evidence="2">The sequence shown here is derived from an EMBL/GenBank/DDBJ whole genome shotgun (WGS) entry which is preliminary data.</text>
</comment>
<keyword evidence="3" id="KW-1185">Reference proteome</keyword>
<name>A0A267DXY1_9PLAT</name>